<evidence type="ECO:0000313" key="3">
    <source>
        <dbReference type="Proteomes" id="UP001153678"/>
    </source>
</evidence>
<feature type="non-terminal residue" evidence="2">
    <location>
        <position position="254"/>
    </location>
</feature>
<keyword evidence="3" id="KW-1185">Reference proteome</keyword>
<proteinExistence type="predicted"/>
<dbReference type="InterPro" id="IPR025938">
    <property type="entry name" value="RRXRR_dom"/>
</dbReference>
<name>A0A9W4X129_9GLOM</name>
<evidence type="ECO:0000313" key="2">
    <source>
        <dbReference type="EMBL" id="CAI2187418.1"/>
    </source>
</evidence>
<dbReference type="AlphaFoldDB" id="A0A9W4X129"/>
<comment type="caution">
    <text evidence="2">The sequence shown here is derived from an EMBL/GenBank/DDBJ whole genome shotgun (WGS) entry which is preliminary data.</text>
</comment>
<sequence>RHLLKSDKAKIVKYEPFTIQLLFECENQVQDITLGINSGYKNVGLSATTDKKELYSAEVKLRDDIVKLISSRRQLRRGRRFRNTRYRPARFDNRKKEDEAHKKQVEKINQILPINKTIVEVSSFDIAKIKNSEIQGKEYQQGEQFESRQTGGNAPNNLITLCKTCDESYHNGKLELKLKREQYPNVNLTYGYITKNIRLENKLRKEKRTDALCITGNPKIIEEVEKDIARMAKNLSEANSGGELESKKRTRVTL</sequence>
<dbReference type="EMBL" id="CAMKVN010004621">
    <property type="protein sequence ID" value="CAI2187418.1"/>
    <property type="molecule type" value="Genomic_DNA"/>
</dbReference>
<evidence type="ECO:0000259" key="1">
    <source>
        <dbReference type="Pfam" id="PF14239"/>
    </source>
</evidence>
<reference evidence="2" key="1">
    <citation type="submission" date="2022-08" db="EMBL/GenBank/DDBJ databases">
        <authorList>
            <person name="Kallberg Y."/>
            <person name="Tangrot J."/>
            <person name="Rosling A."/>
        </authorList>
    </citation>
    <scope>NUCLEOTIDE SEQUENCE</scope>
    <source>
        <strain evidence="2">Wild A</strain>
    </source>
</reference>
<feature type="domain" description="RRXRR" evidence="1">
    <location>
        <begin position="1"/>
        <end position="142"/>
    </location>
</feature>
<accession>A0A9W4X129</accession>
<dbReference type="Pfam" id="PF14239">
    <property type="entry name" value="RRXRR"/>
    <property type="match status" value="1"/>
</dbReference>
<dbReference type="Proteomes" id="UP001153678">
    <property type="component" value="Unassembled WGS sequence"/>
</dbReference>
<gene>
    <name evidence="2" type="ORF">FWILDA_LOCUS13071</name>
</gene>
<organism evidence="2 3">
    <name type="scientific">Funneliformis geosporum</name>
    <dbReference type="NCBI Taxonomy" id="1117311"/>
    <lineage>
        <taxon>Eukaryota</taxon>
        <taxon>Fungi</taxon>
        <taxon>Fungi incertae sedis</taxon>
        <taxon>Mucoromycota</taxon>
        <taxon>Glomeromycotina</taxon>
        <taxon>Glomeromycetes</taxon>
        <taxon>Glomerales</taxon>
        <taxon>Glomeraceae</taxon>
        <taxon>Funneliformis</taxon>
    </lineage>
</organism>
<protein>
    <submittedName>
        <fullName evidence="2">15479_t:CDS:1</fullName>
    </submittedName>
</protein>